<evidence type="ECO:0000313" key="2">
    <source>
        <dbReference type="EMBL" id="KAF2970776.1"/>
    </source>
</evidence>
<evidence type="ECO:0000313" key="3">
    <source>
        <dbReference type="Proteomes" id="UP000481858"/>
    </source>
</evidence>
<reference evidence="2 3" key="1">
    <citation type="submission" date="2019-12" db="EMBL/GenBank/DDBJ databases">
        <title>Draft genome sequence of the ascomycete Xylaria multiplex DSM 110363.</title>
        <authorList>
            <person name="Buettner E."/>
            <person name="Kellner H."/>
        </authorList>
    </citation>
    <scope>NUCLEOTIDE SEQUENCE [LARGE SCALE GENOMIC DNA]</scope>
    <source>
        <strain evidence="2 3">DSM 110363</strain>
    </source>
</reference>
<dbReference type="AlphaFoldDB" id="A0A7C8N891"/>
<feature type="compositionally biased region" description="Acidic residues" evidence="1">
    <location>
        <begin position="170"/>
        <end position="180"/>
    </location>
</feature>
<comment type="caution">
    <text evidence="2">The sequence shown here is derived from an EMBL/GenBank/DDBJ whole genome shotgun (WGS) entry which is preliminary data.</text>
</comment>
<organism evidence="2 3">
    <name type="scientific">Xylaria multiplex</name>
    <dbReference type="NCBI Taxonomy" id="323545"/>
    <lineage>
        <taxon>Eukaryota</taxon>
        <taxon>Fungi</taxon>
        <taxon>Dikarya</taxon>
        <taxon>Ascomycota</taxon>
        <taxon>Pezizomycotina</taxon>
        <taxon>Sordariomycetes</taxon>
        <taxon>Xylariomycetidae</taxon>
        <taxon>Xylariales</taxon>
        <taxon>Xylariaceae</taxon>
        <taxon>Xylaria</taxon>
    </lineage>
</organism>
<feature type="compositionally biased region" description="Low complexity" evidence="1">
    <location>
        <begin position="138"/>
        <end position="150"/>
    </location>
</feature>
<evidence type="ECO:0000256" key="1">
    <source>
        <dbReference type="SAM" id="MobiDB-lite"/>
    </source>
</evidence>
<name>A0A7C8N891_9PEZI</name>
<accession>A0A7C8N891</accession>
<proteinExistence type="predicted"/>
<dbReference type="Proteomes" id="UP000481858">
    <property type="component" value="Unassembled WGS sequence"/>
</dbReference>
<dbReference type="EMBL" id="WUBL01000019">
    <property type="protein sequence ID" value="KAF2970776.1"/>
    <property type="molecule type" value="Genomic_DNA"/>
</dbReference>
<dbReference type="OrthoDB" id="5381833at2759"/>
<protein>
    <submittedName>
        <fullName evidence="2">Uncharacterized protein</fullName>
    </submittedName>
</protein>
<feature type="region of interest" description="Disordered" evidence="1">
    <location>
        <begin position="76"/>
        <end position="191"/>
    </location>
</feature>
<gene>
    <name evidence="2" type="ORF">GQX73_g2760</name>
</gene>
<sequence>MSTQMPTGENGLVGLFDPIPHRYMFLPGVDSALASRCAIATQAAGHPVYVVVDSTGRAMGLRVPHYILEPFLREDYSSDSTSSSGGLYIDDEPVYSDWEDEWPDEEDAEYEPESESESESDDGESGDMPVDESDDLSRNSSDPTSVSSDSAIDPGNVHDSDYDSGVGDMGMDENEGESSDSDSMRGVNWSI</sequence>
<dbReference type="InParanoid" id="A0A7C8N891"/>
<keyword evidence="3" id="KW-1185">Reference proteome</keyword>
<feature type="compositionally biased region" description="Acidic residues" evidence="1">
    <location>
        <begin position="89"/>
        <end position="134"/>
    </location>
</feature>